<dbReference type="InterPro" id="IPR018704">
    <property type="entry name" value="SecYEG/CpoB_TPR"/>
</dbReference>
<organism evidence="10 11">
    <name type="scientific">Sphingomonas hankyongi</name>
    <dbReference type="NCBI Taxonomy" id="2908209"/>
    <lineage>
        <taxon>Bacteria</taxon>
        <taxon>Pseudomonadati</taxon>
        <taxon>Pseudomonadota</taxon>
        <taxon>Alphaproteobacteria</taxon>
        <taxon>Sphingomonadales</taxon>
        <taxon>Sphingomonadaceae</taxon>
        <taxon>Sphingomonas</taxon>
    </lineage>
</organism>
<feature type="transmembrane region" description="Helical" evidence="8">
    <location>
        <begin position="31"/>
        <end position="52"/>
    </location>
</feature>
<evidence type="ECO:0000256" key="2">
    <source>
        <dbReference type="ARBA" id="ARBA00004236"/>
    </source>
</evidence>
<sequence length="232" mass="25347">MAQPPNITDTFLREVDENLRRDRLADFGKKYGGWMVGAVLLLLAASGGWIYWQHRQEARAQAQVEQISDIYQRLGANNRKGVSEQLDALSKDGSNAVRASALVTRAVMAIEDNDLKLATEKFHQVASDDKLPKPYRDLALIRQTALEFDKLKPEEVVARLDPLAKPGNPWFGTAGEMTAAAKIKQGKKQEAAQLFAAIAKDKTVPDAIRARSVQLAASLGVDVSAALEAPAQ</sequence>
<dbReference type="Proteomes" id="UP001165342">
    <property type="component" value="Unassembled WGS sequence"/>
</dbReference>
<comment type="caution">
    <text evidence="10">The sequence shown here is derived from an EMBL/GenBank/DDBJ whole genome shotgun (WGS) entry which is preliminary data.</text>
</comment>
<dbReference type="PANTHER" id="PTHR38035">
    <property type="entry name" value="UPF0070 PROTEIN YFGM"/>
    <property type="match status" value="1"/>
</dbReference>
<dbReference type="RefSeq" id="WP_249830447.1">
    <property type="nucleotide sequence ID" value="NZ_JAMGBE010000001.1"/>
</dbReference>
<evidence type="ECO:0000256" key="5">
    <source>
        <dbReference type="ARBA" id="ARBA00022989"/>
    </source>
</evidence>
<keyword evidence="6 8" id="KW-0472">Membrane</keyword>
<dbReference type="EMBL" id="JAMGBE010000001">
    <property type="protein sequence ID" value="MCL6728956.1"/>
    <property type="molecule type" value="Genomic_DNA"/>
</dbReference>
<evidence type="ECO:0000256" key="7">
    <source>
        <dbReference type="ARBA" id="ARBA00023186"/>
    </source>
</evidence>
<evidence type="ECO:0000256" key="4">
    <source>
        <dbReference type="ARBA" id="ARBA00022692"/>
    </source>
</evidence>
<keyword evidence="3" id="KW-1003">Cell membrane</keyword>
<evidence type="ECO:0000256" key="8">
    <source>
        <dbReference type="SAM" id="Phobius"/>
    </source>
</evidence>
<evidence type="ECO:0000256" key="3">
    <source>
        <dbReference type="ARBA" id="ARBA00022475"/>
    </source>
</evidence>
<evidence type="ECO:0000256" key="1">
    <source>
        <dbReference type="ARBA" id="ARBA00004167"/>
    </source>
</evidence>
<accession>A0ABT0RZG1</accession>
<keyword evidence="11" id="KW-1185">Reference proteome</keyword>
<evidence type="ECO:0000256" key="6">
    <source>
        <dbReference type="ARBA" id="ARBA00023136"/>
    </source>
</evidence>
<evidence type="ECO:0000313" key="11">
    <source>
        <dbReference type="Proteomes" id="UP001165342"/>
    </source>
</evidence>
<gene>
    <name evidence="10" type="ORF">LZ538_02665</name>
</gene>
<evidence type="ECO:0000259" key="9">
    <source>
        <dbReference type="Pfam" id="PF09976"/>
    </source>
</evidence>
<name>A0ABT0RZG1_9SPHN</name>
<dbReference type="Pfam" id="PF09976">
    <property type="entry name" value="TPR_21"/>
    <property type="match status" value="1"/>
</dbReference>
<keyword evidence="5 8" id="KW-1133">Transmembrane helix</keyword>
<keyword evidence="4 8" id="KW-0812">Transmembrane</keyword>
<comment type="subcellular location">
    <subcellularLocation>
        <location evidence="2">Cell membrane</location>
    </subcellularLocation>
    <subcellularLocation>
        <location evidence="1">Membrane</location>
        <topology evidence="1">Single-pass membrane protein</topology>
    </subcellularLocation>
</comment>
<evidence type="ECO:0000313" key="10">
    <source>
        <dbReference type="EMBL" id="MCL6728956.1"/>
    </source>
</evidence>
<feature type="domain" description="Ancillary SecYEG translocon subunit/Cell division coordinator CpoB TPR" evidence="9">
    <location>
        <begin position="27"/>
        <end position="197"/>
    </location>
</feature>
<proteinExistence type="predicted"/>
<keyword evidence="7" id="KW-0143">Chaperone</keyword>
<protein>
    <submittedName>
        <fullName evidence="10">Tetratricopeptide repeat protein</fullName>
    </submittedName>
</protein>
<dbReference type="InterPro" id="IPR026039">
    <property type="entry name" value="YfgM"/>
</dbReference>
<reference evidence="10" key="1">
    <citation type="submission" date="2022-05" db="EMBL/GenBank/DDBJ databases">
        <authorList>
            <person name="Jo J.-H."/>
            <person name="Im W.-T."/>
        </authorList>
    </citation>
    <scope>NUCLEOTIDE SEQUENCE</scope>
    <source>
        <strain evidence="10">SE220</strain>
    </source>
</reference>
<dbReference type="PANTHER" id="PTHR38035:SF1">
    <property type="entry name" value="ANCILLARY SECYEG TRANSLOCON SUBUNIT"/>
    <property type="match status" value="1"/>
</dbReference>